<protein>
    <submittedName>
        <fullName evidence="2">Uncharacterized protein</fullName>
    </submittedName>
</protein>
<gene>
    <name evidence="2" type="ORF">Sradi_3156400</name>
</gene>
<sequence>MFTISRNTSRKQDPSEGPSGQRGCPCSGPLKDHHITGATPLLGSSKGTSTHRGHPPAPIL</sequence>
<evidence type="ECO:0000313" key="2">
    <source>
        <dbReference type="EMBL" id="KAL0378509.1"/>
    </source>
</evidence>
<feature type="region of interest" description="Disordered" evidence="1">
    <location>
        <begin position="1"/>
        <end position="60"/>
    </location>
</feature>
<dbReference type="AlphaFoldDB" id="A0AAW2REU7"/>
<organism evidence="2">
    <name type="scientific">Sesamum radiatum</name>
    <name type="common">Black benniseed</name>
    <dbReference type="NCBI Taxonomy" id="300843"/>
    <lineage>
        <taxon>Eukaryota</taxon>
        <taxon>Viridiplantae</taxon>
        <taxon>Streptophyta</taxon>
        <taxon>Embryophyta</taxon>
        <taxon>Tracheophyta</taxon>
        <taxon>Spermatophyta</taxon>
        <taxon>Magnoliopsida</taxon>
        <taxon>eudicotyledons</taxon>
        <taxon>Gunneridae</taxon>
        <taxon>Pentapetalae</taxon>
        <taxon>asterids</taxon>
        <taxon>lamiids</taxon>
        <taxon>Lamiales</taxon>
        <taxon>Pedaliaceae</taxon>
        <taxon>Sesamum</taxon>
    </lineage>
</organism>
<reference evidence="2" key="2">
    <citation type="journal article" date="2024" name="Plant">
        <title>Genomic evolution and insights into agronomic trait innovations of Sesamum species.</title>
        <authorList>
            <person name="Miao H."/>
            <person name="Wang L."/>
            <person name="Qu L."/>
            <person name="Liu H."/>
            <person name="Sun Y."/>
            <person name="Le M."/>
            <person name="Wang Q."/>
            <person name="Wei S."/>
            <person name="Zheng Y."/>
            <person name="Lin W."/>
            <person name="Duan Y."/>
            <person name="Cao H."/>
            <person name="Xiong S."/>
            <person name="Wang X."/>
            <person name="Wei L."/>
            <person name="Li C."/>
            <person name="Ma Q."/>
            <person name="Ju M."/>
            <person name="Zhao R."/>
            <person name="Li G."/>
            <person name="Mu C."/>
            <person name="Tian Q."/>
            <person name="Mei H."/>
            <person name="Zhang T."/>
            <person name="Gao T."/>
            <person name="Zhang H."/>
        </authorList>
    </citation>
    <scope>NUCLEOTIDE SEQUENCE</scope>
    <source>
        <strain evidence="2">G02</strain>
    </source>
</reference>
<comment type="caution">
    <text evidence="2">The sequence shown here is derived from an EMBL/GenBank/DDBJ whole genome shotgun (WGS) entry which is preliminary data.</text>
</comment>
<name>A0AAW2REU7_SESRA</name>
<dbReference type="EMBL" id="JACGWJ010000013">
    <property type="protein sequence ID" value="KAL0378509.1"/>
    <property type="molecule type" value="Genomic_DNA"/>
</dbReference>
<reference evidence="2" key="1">
    <citation type="submission" date="2020-06" db="EMBL/GenBank/DDBJ databases">
        <authorList>
            <person name="Li T."/>
            <person name="Hu X."/>
            <person name="Zhang T."/>
            <person name="Song X."/>
            <person name="Zhang H."/>
            <person name="Dai N."/>
            <person name="Sheng W."/>
            <person name="Hou X."/>
            <person name="Wei L."/>
        </authorList>
    </citation>
    <scope>NUCLEOTIDE SEQUENCE</scope>
    <source>
        <strain evidence="2">G02</strain>
        <tissue evidence="2">Leaf</tissue>
    </source>
</reference>
<evidence type="ECO:0000256" key="1">
    <source>
        <dbReference type="SAM" id="MobiDB-lite"/>
    </source>
</evidence>
<proteinExistence type="predicted"/>
<accession>A0AAW2REU7</accession>